<reference evidence="3" key="1">
    <citation type="journal article" date="2017" name="Genome Biol. Evol.">
        <title>Comparative Genomic Analysis Identifies a Campylobacter Clade Deficient in Selenium Metabolism.</title>
        <authorList>
            <person name="Miller W.G."/>
            <person name="Yee E."/>
            <person name="Lopes B.S."/>
            <person name="Chapman M.H."/>
            <person name="Huynh S."/>
            <person name="Bono J.L."/>
            <person name="Parker C.T."/>
            <person name="Strachan N.J.C."/>
            <person name="Forbes K.J."/>
        </authorList>
    </citation>
    <scope>NUCLEOTIDE SEQUENCE [LARGE SCALE GENOMIC DNA]</scope>
    <source>
        <strain evidence="3">RM6137</strain>
    </source>
</reference>
<protein>
    <submittedName>
        <fullName evidence="2">Biopolymer transporter ExbB</fullName>
    </submittedName>
</protein>
<dbReference type="PROSITE" id="PS51257">
    <property type="entry name" value="PROKAR_LIPOPROTEIN"/>
    <property type="match status" value="1"/>
</dbReference>
<reference evidence="1" key="2">
    <citation type="journal article" date="2017" name="Genome Biol. Evol.">
        <title>Comparative genomic analysis identifies a Campylobacter clade deficient in selenium metabolism.</title>
        <authorList>
            <person name="Miller W.G."/>
            <person name="Yee E."/>
            <person name="Lopes B.S."/>
            <person name="Chapman M.H."/>
            <person name="Huynh S."/>
            <person name="Bono J.L."/>
            <person name="Parker C.T."/>
            <person name="Strachan N.J.C."/>
            <person name="Forbes K.J."/>
        </authorList>
    </citation>
    <scope>NUCLEOTIDE SEQUENCE [LARGE SCALE GENOMIC DNA]</scope>
    <source>
        <strain evidence="1">RM6137</strain>
    </source>
</reference>
<name>A0A1X9SX73_9BACT</name>
<dbReference type="Proteomes" id="UP001331664">
    <property type="component" value="Unassembled WGS sequence"/>
</dbReference>
<evidence type="ECO:0000313" key="1">
    <source>
        <dbReference type="EMBL" id="ARR00719.1"/>
    </source>
</evidence>
<keyword evidence="4" id="KW-1185">Reference proteome</keyword>
<evidence type="ECO:0000313" key="2">
    <source>
        <dbReference type="EMBL" id="MEE3743902.1"/>
    </source>
</evidence>
<sequence>MRLFIFLTFTIIFSGCSIKSIDTQSTQNIQDINIRNQEAYQNHMKEYEYTLNLSKYIGKKSADCSALITTISVKNDDIYSLSDLSLYYSRDGRRSQAIYNLYKSKNQINHHLASPGDLIFFNNTTKSTRGKKSHNITHIGVVKKIKDDGTIVFLHNLKGKNVLSVMNLEYKDFHKVDGNKVNAYIIANCKSSSCLVSNRFSGFGKISKDIAVK</sequence>
<dbReference type="KEGG" id="camy:CSUIS_0906"/>
<gene>
    <name evidence="1" type="ORF">CSUIS_0906</name>
    <name evidence="2" type="ORF">V2I23_01160</name>
</gene>
<reference evidence="2 4" key="3">
    <citation type="submission" date="2024-01" db="EMBL/GenBank/DDBJ databases">
        <title>Campylobacter porcellus sp. nov.</title>
        <authorList>
            <person name="Papic B."/>
            <person name="Gruntar I."/>
        </authorList>
    </citation>
    <scope>NUCLEOTIDE SEQUENCE [LARGE SCALE GENOMIC DNA]</scope>
    <source>
        <strain evidence="2 4">CX2-4855-23</strain>
    </source>
</reference>
<dbReference type="STRING" id="1660073.CSUIS_0906"/>
<evidence type="ECO:0000313" key="4">
    <source>
        <dbReference type="Proteomes" id="UP001331664"/>
    </source>
</evidence>
<dbReference type="AlphaFoldDB" id="A0A1X9SX73"/>
<evidence type="ECO:0000313" key="3">
    <source>
        <dbReference type="Proteomes" id="UP000194260"/>
    </source>
</evidence>
<accession>A0A1X9SX73</accession>
<dbReference type="Proteomes" id="UP000194260">
    <property type="component" value="Chromosome"/>
</dbReference>
<proteinExistence type="predicted"/>
<dbReference type="Gene3D" id="3.90.1720.10">
    <property type="entry name" value="endopeptidase domain like (from Nostoc punctiforme)"/>
    <property type="match status" value="1"/>
</dbReference>
<organism evidence="1 3">
    <name type="scientific">Campylobacter porcelli</name>
    <dbReference type="NCBI Taxonomy" id="1660073"/>
    <lineage>
        <taxon>Bacteria</taxon>
        <taxon>Pseudomonadati</taxon>
        <taxon>Campylobacterota</taxon>
        <taxon>Epsilonproteobacteria</taxon>
        <taxon>Campylobacterales</taxon>
        <taxon>Campylobacteraceae</taxon>
        <taxon>Campylobacter</taxon>
    </lineage>
</organism>
<dbReference type="RefSeq" id="WP_086236648.1">
    <property type="nucleotide sequence ID" value="NZ_CP018789.1"/>
</dbReference>
<dbReference type="EMBL" id="CP018789">
    <property type="protein sequence ID" value="ARR00719.1"/>
    <property type="molecule type" value="Genomic_DNA"/>
</dbReference>
<dbReference type="EMBL" id="JAZBRD010000001">
    <property type="protein sequence ID" value="MEE3743902.1"/>
    <property type="molecule type" value="Genomic_DNA"/>
</dbReference>